<dbReference type="EMBL" id="QOIP01000003">
    <property type="protein sequence ID" value="RLU24832.1"/>
    <property type="molecule type" value="Genomic_DNA"/>
</dbReference>
<reference evidence="2 3" key="1">
    <citation type="journal article" date="2018" name="Genome Res.">
        <title>The genomic architecture and molecular evolution of ant odorant receptors.</title>
        <authorList>
            <person name="McKenzie S.K."/>
            <person name="Kronauer D.J.C."/>
        </authorList>
    </citation>
    <scope>NUCLEOTIDE SEQUENCE [LARGE SCALE GENOMIC DNA]</scope>
    <source>
        <strain evidence="2">Clonal line C1</strain>
    </source>
</reference>
<sequence length="136" mass="15746">MSIVHSMLSSQSNVKQRKVVLKLLAAIVFLDGNLEKLNREETKKDYVIKRLCLAAKRSTDKECAKRVMEKLMSNHVGTFYSWQGSAGKKDSFKNTIMMETVRRKYLIILIVMFIFTLPMSPKLFFIFRSCNKETSP</sequence>
<proteinExistence type="predicted"/>
<keyword evidence="1" id="KW-0812">Transmembrane</keyword>
<protein>
    <submittedName>
        <fullName evidence="2">Uncharacterized protein</fullName>
    </submittedName>
</protein>
<gene>
    <name evidence="2" type="ORF">DMN91_002922</name>
</gene>
<organism evidence="2 3">
    <name type="scientific">Ooceraea biroi</name>
    <name type="common">Clonal raider ant</name>
    <name type="synonym">Cerapachys biroi</name>
    <dbReference type="NCBI Taxonomy" id="2015173"/>
    <lineage>
        <taxon>Eukaryota</taxon>
        <taxon>Metazoa</taxon>
        <taxon>Ecdysozoa</taxon>
        <taxon>Arthropoda</taxon>
        <taxon>Hexapoda</taxon>
        <taxon>Insecta</taxon>
        <taxon>Pterygota</taxon>
        <taxon>Neoptera</taxon>
        <taxon>Endopterygota</taxon>
        <taxon>Hymenoptera</taxon>
        <taxon>Apocrita</taxon>
        <taxon>Aculeata</taxon>
        <taxon>Formicoidea</taxon>
        <taxon>Formicidae</taxon>
        <taxon>Dorylinae</taxon>
        <taxon>Ooceraea</taxon>
    </lineage>
</organism>
<name>A0A3L8DX07_OOCBI</name>
<keyword evidence="1" id="KW-1133">Transmembrane helix</keyword>
<comment type="caution">
    <text evidence="2">The sequence shown here is derived from an EMBL/GenBank/DDBJ whole genome shotgun (WGS) entry which is preliminary data.</text>
</comment>
<evidence type="ECO:0000256" key="1">
    <source>
        <dbReference type="SAM" id="Phobius"/>
    </source>
</evidence>
<evidence type="ECO:0000313" key="3">
    <source>
        <dbReference type="Proteomes" id="UP000279307"/>
    </source>
</evidence>
<keyword evidence="1" id="KW-0472">Membrane</keyword>
<dbReference type="Proteomes" id="UP000279307">
    <property type="component" value="Chromosome 3"/>
</dbReference>
<evidence type="ECO:0000313" key="2">
    <source>
        <dbReference type="EMBL" id="RLU24832.1"/>
    </source>
</evidence>
<accession>A0A3L8DX07</accession>
<feature type="transmembrane region" description="Helical" evidence="1">
    <location>
        <begin position="105"/>
        <end position="127"/>
    </location>
</feature>
<dbReference type="AlphaFoldDB" id="A0A3L8DX07"/>